<protein>
    <submittedName>
        <fullName evidence="2">Uncharacterized protein</fullName>
    </submittedName>
</protein>
<accession>A0AAV6TRG8</accession>
<name>A0AAV6TRG8_9ARAC</name>
<keyword evidence="3" id="KW-1185">Reference proteome</keyword>
<evidence type="ECO:0000256" key="1">
    <source>
        <dbReference type="SAM" id="SignalP"/>
    </source>
</evidence>
<dbReference type="Proteomes" id="UP000827092">
    <property type="component" value="Unassembled WGS sequence"/>
</dbReference>
<dbReference type="EMBL" id="JAFNEN010001289">
    <property type="protein sequence ID" value="KAG8174204.1"/>
    <property type="molecule type" value="Genomic_DNA"/>
</dbReference>
<evidence type="ECO:0000313" key="3">
    <source>
        <dbReference type="Proteomes" id="UP000827092"/>
    </source>
</evidence>
<keyword evidence="1" id="KW-0732">Signal</keyword>
<organism evidence="2 3">
    <name type="scientific">Oedothorax gibbosus</name>
    <dbReference type="NCBI Taxonomy" id="931172"/>
    <lineage>
        <taxon>Eukaryota</taxon>
        <taxon>Metazoa</taxon>
        <taxon>Ecdysozoa</taxon>
        <taxon>Arthropoda</taxon>
        <taxon>Chelicerata</taxon>
        <taxon>Arachnida</taxon>
        <taxon>Araneae</taxon>
        <taxon>Araneomorphae</taxon>
        <taxon>Entelegynae</taxon>
        <taxon>Araneoidea</taxon>
        <taxon>Linyphiidae</taxon>
        <taxon>Erigoninae</taxon>
        <taxon>Oedothorax</taxon>
    </lineage>
</organism>
<dbReference type="AlphaFoldDB" id="A0AAV6TRG8"/>
<reference evidence="2 3" key="1">
    <citation type="journal article" date="2022" name="Nat. Ecol. Evol.">
        <title>A masculinizing supergene underlies an exaggerated male reproductive morph in a spider.</title>
        <authorList>
            <person name="Hendrickx F."/>
            <person name="De Corte Z."/>
            <person name="Sonet G."/>
            <person name="Van Belleghem S.M."/>
            <person name="Kostlbacher S."/>
            <person name="Vangestel C."/>
        </authorList>
    </citation>
    <scope>NUCLEOTIDE SEQUENCE [LARGE SCALE GENOMIC DNA]</scope>
    <source>
        <strain evidence="2">W744_W776</strain>
    </source>
</reference>
<feature type="chain" id="PRO_5043338898" evidence="1">
    <location>
        <begin position="22"/>
        <end position="166"/>
    </location>
</feature>
<proteinExistence type="predicted"/>
<sequence length="166" mass="18894">MMARFVMALLLLACLVSLSLSIDTSLKQKDEDYDCYNKNLCNCNGEDDAGIDHFQDCFDIAGKQIQEWYVGEVNKCKGLSKPIQNGPVESWVPTVCALDDQARKDCYLQVNERVRVEYQNALQRKYGREVQTNAQKALNCVTAIISKCYQINTSNEPDECIQFAFR</sequence>
<feature type="signal peptide" evidence="1">
    <location>
        <begin position="1"/>
        <end position="21"/>
    </location>
</feature>
<gene>
    <name evidence="2" type="ORF">JTE90_029118</name>
</gene>
<comment type="caution">
    <text evidence="2">The sequence shown here is derived from an EMBL/GenBank/DDBJ whole genome shotgun (WGS) entry which is preliminary data.</text>
</comment>
<evidence type="ECO:0000313" key="2">
    <source>
        <dbReference type="EMBL" id="KAG8174204.1"/>
    </source>
</evidence>